<dbReference type="InterPro" id="IPR011701">
    <property type="entry name" value="MFS"/>
</dbReference>
<keyword evidence="3" id="KW-0813">Transport</keyword>
<feature type="transmembrane region" description="Helical" evidence="26">
    <location>
        <begin position="115"/>
        <end position="133"/>
    </location>
</feature>
<comment type="catalytic activity">
    <reaction evidence="9">
        <text>L-histidyl-glycine(out) = L-histidyl-glycine(in)</text>
        <dbReference type="Rhea" id="RHEA:79395"/>
        <dbReference type="ChEBI" id="CHEBI:229957"/>
    </reaction>
</comment>
<evidence type="ECO:0000256" key="14">
    <source>
        <dbReference type="ARBA" id="ARBA00044898"/>
    </source>
</evidence>
<evidence type="ECO:0000256" key="20">
    <source>
        <dbReference type="ARBA" id="ARBA00044924"/>
    </source>
</evidence>
<comment type="catalytic activity">
    <reaction evidence="8">
        <text>L-lysyl-L-alanine(out) = L-lysyl-L-alanine(in)</text>
        <dbReference type="Rhea" id="RHEA:79399"/>
        <dbReference type="ChEBI" id="CHEBI:229954"/>
    </reaction>
</comment>
<keyword evidence="7" id="KW-0458">Lysosome</keyword>
<comment type="catalytic activity">
    <reaction evidence="10">
        <text>L-alpha-aminoacyl-L-arginine(out) = L-alpha-aminoacyl-L-arginine(in)</text>
        <dbReference type="Rhea" id="RHEA:79367"/>
        <dbReference type="ChEBI" id="CHEBI:229968"/>
    </reaction>
</comment>
<comment type="subcellular location">
    <subcellularLocation>
        <location evidence="1">Lysosome membrane</location>
        <topology evidence="1">Multi-pass membrane protein</topology>
    </subcellularLocation>
</comment>
<comment type="subunit">
    <text evidence="24">Homodimer. Interacts with lysosomal protein GLMP (via lumenal domain); the interaction starts while both proteins are still in the endoplasmic reticulum and is required for stabilization of MFSD1 in lysosomes but has no direct effect on its targeting to lysosomes or transporter activity.</text>
</comment>
<evidence type="ECO:0000313" key="29">
    <source>
        <dbReference type="EMBL" id="GAU91808.1"/>
    </source>
</evidence>
<evidence type="ECO:0000256" key="5">
    <source>
        <dbReference type="ARBA" id="ARBA00022989"/>
    </source>
</evidence>
<evidence type="ECO:0000256" key="13">
    <source>
        <dbReference type="ARBA" id="ARBA00044893"/>
    </source>
</evidence>
<feature type="domain" description="Major facilitator superfamily (MFS) profile" evidence="28">
    <location>
        <begin position="240"/>
        <end position="484"/>
    </location>
</feature>
<evidence type="ECO:0000256" key="26">
    <source>
        <dbReference type="SAM" id="Phobius"/>
    </source>
</evidence>
<dbReference type="GO" id="GO:0005765">
    <property type="term" value="C:lysosomal membrane"/>
    <property type="evidence" value="ECO:0007669"/>
    <property type="project" value="UniProtKB-SubCell"/>
</dbReference>
<feature type="transmembrane region" description="Helical" evidence="26">
    <location>
        <begin position="305"/>
        <end position="324"/>
    </location>
</feature>
<dbReference type="SUPFAM" id="SSF103473">
    <property type="entry name" value="MFS general substrate transporter"/>
    <property type="match status" value="1"/>
</dbReference>
<evidence type="ECO:0000256" key="18">
    <source>
        <dbReference type="ARBA" id="ARBA00044912"/>
    </source>
</evidence>
<evidence type="ECO:0000256" key="3">
    <source>
        <dbReference type="ARBA" id="ARBA00022448"/>
    </source>
</evidence>
<feature type="signal peptide" evidence="27">
    <location>
        <begin position="1"/>
        <end position="19"/>
    </location>
</feature>
<keyword evidence="6 26" id="KW-0472">Membrane</keyword>
<comment type="catalytic activity">
    <reaction evidence="13">
        <text>L-alpha-aminoacyl-L-lysine(out) = L-alpha-aminoacyl-L-lysine(in)</text>
        <dbReference type="Rhea" id="RHEA:79383"/>
        <dbReference type="ChEBI" id="CHEBI:229966"/>
    </reaction>
</comment>
<dbReference type="PROSITE" id="PS50850">
    <property type="entry name" value="MFS"/>
    <property type="match status" value="1"/>
</dbReference>
<evidence type="ECO:0000256" key="22">
    <source>
        <dbReference type="ARBA" id="ARBA00045018"/>
    </source>
</evidence>
<keyword evidence="5 26" id="KW-1133">Transmembrane helix</keyword>
<comment type="caution">
    <text evidence="29">The sequence shown here is derived from an EMBL/GenBank/DDBJ whole genome shotgun (WGS) entry which is preliminary data.</text>
</comment>
<feature type="transmembrane region" description="Helical" evidence="26">
    <location>
        <begin position="277"/>
        <end position="298"/>
    </location>
</feature>
<dbReference type="InterPro" id="IPR020846">
    <property type="entry name" value="MFS_dom"/>
</dbReference>
<evidence type="ECO:0000256" key="24">
    <source>
        <dbReference type="ARBA" id="ARBA00046376"/>
    </source>
</evidence>
<dbReference type="GO" id="GO:0022857">
    <property type="term" value="F:transmembrane transporter activity"/>
    <property type="evidence" value="ECO:0007669"/>
    <property type="project" value="InterPro"/>
</dbReference>
<dbReference type="Pfam" id="PF07690">
    <property type="entry name" value="MFS_1"/>
    <property type="match status" value="2"/>
</dbReference>
<feature type="chain" id="PRO_5008897850" description="Lysosomal dipeptide transporter MFSD1" evidence="27">
    <location>
        <begin position="20"/>
        <end position="484"/>
    </location>
</feature>
<comment type="catalytic activity">
    <reaction evidence="16">
        <text>L-lysyl-L-lysine(out) = L-lysyl-L-lysine(in)</text>
        <dbReference type="Rhea" id="RHEA:79403"/>
        <dbReference type="ChEBI" id="CHEBI:229956"/>
    </reaction>
</comment>
<name>A0A1D1V032_RAMVA</name>
<evidence type="ECO:0000256" key="17">
    <source>
        <dbReference type="ARBA" id="ARBA00044903"/>
    </source>
</evidence>
<feature type="transmembrane region" description="Helical" evidence="26">
    <location>
        <begin position="399"/>
        <end position="424"/>
    </location>
</feature>
<evidence type="ECO:0000256" key="7">
    <source>
        <dbReference type="ARBA" id="ARBA00023228"/>
    </source>
</evidence>
<proteinExistence type="inferred from homology"/>
<feature type="transmembrane region" description="Helical" evidence="26">
    <location>
        <begin position="180"/>
        <end position="200"/>
    </location>
</feature>
<dbReference type="PANTHER" id="PTHR23512">
    <property type="entry name" value="MAJOR FACILITATOR SUPERFAMILY DOMAIN-CONTAINING PROTEIN 1"/>
    <property type="match status" value="1"/>
</dbReference>
<comment type="catalytic activity">
    <reaction evidence="15">
        <text>L-arginyl-L-alpha-amino acid(out) = L-arginyl-L-alpha-amino acid(in)</text>
        <dbReference type="Rhea" id="RHEA:79371"/>
        <dbReference type="ChEBI" id="CHEBI:84315"/>
    </reaction>
</comment>
<evidence type="ECO:0000256" key="21">
    <source>
        <dbReference type="ARBA" id="ARBA00044985"/>
    </source>
</evidence>
<evidence type="ECO:0000256" key="12">
    <source>
        <dbReference type="ARBA" id="ARBA00044891"/>
    </source>
</evidence>
<feature type="transmembrane region" description="Helical" evidence="26">
    <location>
        <begin position="62"/>
        <end position="81"/>
    </location>
</feature>
<comment type="catalytic activity">
    <reaction evidence="18">
        <text>L-histidyl-L-alpha-amino acid(out) = L-histidyl-L-alpha-amino acid(in)</text>
        <dbReference type="Rhea" id="RHEA:79379"/>
        <dbReference type="ChEBI" id="CHEBI:229964"/>
    </reaction>
</comment>
<gene>
    <name evidence="29" type="primary">RvY_03997-1</name>
    <name evidence="29" type="synonym">RvY_03997.1</name>
    <name evidence="29" type="ORF">RvY_03997</name>
</gene>
<protein>
    <recommendedName>
        <fullName evidence="21">Lysosomal dipeptide transporter MFSD1</fullName>
    </recommendedName>
    <alternativeName>
        <fullName evidence="22">Major facilitator superfamily domain-containing protein 1</fullName>
    </alternativeName>
</protein>
<comment type="catalytic activity">
    <reaction evidence="14">
        <text>L-aspartyl-L-lysine(out) = L-aspartyl-L-lysine(in)</text>
        <dbReference type="Rhea" id="RHEA:79411"/>
        <dbReference type="ChEBI" id="CHEBI:229953"/>
    </reaction>
</comment>
<feature type="compositionally biased region" description="Basic and acidic residues" evidence="25">
    <location>
        <begin position="463"/>
        <end position="476"/>
    </location>
</feature>
<feature type="transmembrane region" description="Helical" evidence="26">
    <location>
        <begin position="240"/>
        <end position="265"/>
    </location>
</feature>
<dbReference type="InterPro" id="IPR052187">
    <property type="entry name" value="MFSD1"/>
</dbReference>
<evidence type="ECO:0000256" key="4">
    <source>
        <dbReference type="ARBA" id="ARBA00022692"/>
    </source>
</evidence>
<comment type="catalytic activity">
    <reaction evidence="11">
        <text>L-alpha-aminoacyl-L-histidine(out) = L-alpha-aminoacyl-L-histidine(in)</text>
        <dbReference type="Rhea" id="RHEA:79375"/>
        <dbReference type="ChEBI" id="CHEBI:229967"/>
    </reaction>
</comment>
<evidence type="ECO:0000256" key="10">
    <source>
        <dbReference type="ARBA" id="ARBA00044881"/>
    </source>
</evidence>
<comment type="function">
    <text evidence="23">Lysosomal dipeptide uniporter that selectively exports lysine, arginine or histidine-containing dipeptides with a net positive charge from the lysosome lumen into the cytosol. Could play a role in a specific type of protein O-glycosylation indirectly regulating macrophages migration and tissue invasion. Also essential for liver homeostasis.</text>
</comment>
<dbReference type="AlphaFoldDB" id="A0A1D1V032"/>
<evidence type="ECO:0000256" key="1">
    <source>
        <dbReference type="ARBA" id="ARBA00004155"/>
    </source>
</evidence>
<dbReference type="Proteomes" id="UP000186922">
    <property type="component" value="Unassembled WGS sequence"/>
</dbReference>
<feature type="compositionally biased region" description="Basic and acidic residues" evidence="25">
    <location>
        <begin position="434"/>
        <end position="454"/>
    </location>
</feature>
<dbReference type="EMBL" id="BDGG01000002">
    <property type="protein sequence ID" value="GAU91808.1"/>
    <property type="molecule type" value="Genomic_DNA"/>
</dbReference>
<dbReference type="InterPro" id="IPR036259">
    <property type="entry name" value="MFS_trans_sf"/>
</dbReference>
<comment type="catalytic activity">
    <reaction evidence="17">
        <text>L-arginyl-glycine(out) = L-arginyl-glycine(in)</text>
        <dbReference type="Rhea" id="RHEA:79391"/>
        <dbReference type="ChEBI" id="CHEBI:229955"/>
    </reaction>
</comment>
<feature type="transmembrane region" description="Helical" evidence="26">
    <location>
        <begin position="330"/>
        <end position="349"/>
    </location>
</feature>
<feature type="region of interest" description="Disordered" evidence="25">
    <location>
        <begin position="434"/>
        <end position="484"/>
    </location>
</feature>
<evidence type="ECO:0000256" key="27">
    <source>
        <dbReference type="SAM" id="SignalP"/>
    </source>
</evidence>
<evidence type="ECO:0000256" key="2">
    <source>
        <dbReference type="ARBA" id="ARBA00008335"/>
    </source>
</evidence>
<evidence type="ECO:0000256" key="16">
    <source>
        <dbReference type="ARBA" id="ARBA00044900"/>
    </source>
</evidence>
<reference evidence="29 30" key="1">
    <citation type="journal article" date="2016" name="Nat. Commun.">
        <title>Extremotolerant tardigrade genome and improved radiotolerance of human cultured cells by tardigrade-unique protein.</title>
        <authorList>
            <person name="Hashimoto T."/>
            <person name="Horikawa D.D."/>
            <person name="Saito Y."/>
            <person name="Kuwahara H."/>
            <person name="Kozuka-Hata H."/>
            <person name="Shin-I T."/>
            <person name="Minakuchi Y."/>
            <person name="Ohishi K."/>
            <person name="Motoyama A."/>
            <person name="Aizu T."/>
            <person name="Enomoto A."/>
            <person name="Kondo K."/>
            <person name="Tanaka S."/>
            <person name="Hara Y."/>
            <person name="Koshikawa S."/>
            <person name="Sagara H."/>
            <person name="Miura T."/>
            <person name="Yokobori S."/>
            <person name="Miyagawa K."/>
            <person name="Suzuki Y."/>
            <person name="Kubo T."/>
            <person name="Oyama M."/>
            <person name="Kohara Y."/>
            <person name="Fujiyama A."/>
            <person name="Arakawa K."/>
            <person name="Katayama T."/>
            <person name="Toyoda A."/>
            <person name="Kunieda T."/>
        </authorList>
    </citation>
    <scope>NUCLEOTIDE SEQUENCE [LARGE SCALE GENOMIC DNA]</scope>
    <source>
        <strain evidence="29 30">YOKOZUNA-1</strain>
    </source>
</reference>
<dbReference type="PANTHER" id="PTHR23512:SF3">
    <property type="entry name" value="MAJOR FACILITATOR SUPERFAMILY DOMAIN-CONTAINING PROTEIN 1"/>
    <property type="match status" value="1"/>
</dbReference>
<evidence type="ECO:0000256" key="23">
    <source>
        <dbReference type="ARBA" id="ARBA00045709"/>
    </source>
</evidence>
<dbReference type="Gene3D" id="1.20.1250.20">
    <property type="entry name" value="MFS general substrate transporter like domains"/>
    <property type="match status" value="2"/>
</dbReference>
<sequence length="484" mass="53301">MAKWEKWTVLACSCLLTFAHNFFSEITTPLSRRLEGDSTVCRVNSSHPDHCLDLSSTEYNGLTTAFFFATAVTCFFADLALKQYGQKWLLWSAGALSVIGVLIFAGGSYLENSRAAFAVLLVGRIIYGFGNGFRTAVCGHRVNKIWKDSTQIKSLFTLSARLGSAFSFLLNGGILDTIGMSNAIWIAFGLTALSAVAAWVEGYIDTKGYSDDDDEEIFGRTLWQSIKDGLWEFRKNVDKLFWFFTIAYVVIHSLITTFTANAPALLEDRGGYSERDAIWVIGIVYDMSLLIPLVGLIVDKTGHRDYWMTLGTIFIFSAFAAYLSSNQISAIAMTVFIGLGYAIFSPVSSASTSMVAPDKTEGFSEGLLNFLRYFTAGSFALVAGLILDNDKVEGITERMAWYYLIVALLVVSVVGALASLLMIYANHRSEKQPLTRDIKEHKKMKPMEDAEAGERTPLISDGDSPHSSEKRDKTLSGEKSPSSA</sequence>
<evidence type="ECO:0000256" key="6">
    <source>
        <dbReference type="ARBA" id="ARBA00023136"/>
    </source>
</evidence>
<evidence type="ECO:0000313" key="30">
    <source>
        <dbReference type="Proteomes" id="UP000186922"/>
    </source>
</evidence>
<feature type="transmembrane region" description="Helical" evidence="26">
    <location>
        <begin position="370"/>
        <end position="387"/>
    </location>
</feature>
<evidence type="ECO:0000256" key="9">
    <source>
        <dbReference type="ARBA" id="ARBA00044878"/>
    </source>
</evidence>
<comment type="catalytic activity">
    <reaction evidence="12">
        <text>L-lysyl-L-alpha-amino acid(out) = L-lysyl-L-alpha-amino acid(in)</text>
        <dbReference type="Rhea" id="RHEA:79387"/>
        <dbReference type="ChEBI" id="CHEBI:229965"/>
    </reaction>
</comment>
<evidence type="ECO:0000256" key="25">
    <source>
        <dbReference type="SAM" id="MobiDB-lite"/>
    </source>
</evidence>
<evidence type="ECO:0000256" key="19">
    <source>
        <dbReference type="ARBA" id="ARBA00044919"/>
    </source>
</evidence>
<comment type="similarity">
    <text evidence="2">Belongs to the major facilitator superfamily.</text>
</comment>
<evidence type="ECO:0000256" key="8">
    <source>
        <dbReference type="ARBA" id="ARBA00044876"/>
    </source>
</evidence>
<comment type="catalytic activity">
    <reaction evidence="20">
        <text>L-lysyl-glycine(out) = L-lysyl-glycine(in)</text>
        <dbReference type="Rhea" id="RHEA:79407"/>
        <dbReference type="ChEBI" id="CHEBI:191202"/>
    </reaction>
</comment>
<organism evidence="29 30">
    <name type="scientific">Ramazzottius varieornatus</name>
    <name type="common">Water bear</name>
    <name type="synonym">Tardigrade</name>
    <dbReference type="NCBI Taxonomy" id="947166"/>
    <lineage>
        <taxon>Eukaryota</taxon>
        <taxon>Metazoa</taxon>
        <taxon>Ecdysozoa</taxon>
        <taxon>Tardigrada</taxon>
        <taxon>Eutardigrada</taxon>
        <taxon>Parachela</taxon>
        <taxon>Hypsibioidea</taxon>
        <taxon>Ramazzottiidae</taxon>
        <taxon>Ramazzottius</taxon>
    </lineage>
</organism>
<feature type="transmembrane region" description="Helical" evidence="26">
    <location>
        <begin position="154"/>
        <end position="174"/>
    </location>
</feature>
<evidence type="ECO:0000256" key="11">
    <source>
        <dbReference type="ARBA" id="ARBA00044884"/>
    </source>
</evidence>
<feature type="transmembrane region" description="Helical" evidence="26">
    <location>
        <begin position="88"/>
        <end position="109"/>
    </location>
</feature>
<accession>A0A1D1V032</accession>
<comment type="catalytic activity">
    <reaction evidence="19">
        <text>L-alanyl-L-lysine(out) = L-alanyl-L-lysine(in)</text>
        <dbReference type="Rhea" id="RHEA:79415"/>
        <dbReference type="ChEBI" id="CHEBI:192470"/>
    </reaction>
</comment>
<keyword evidence="4 26" id="KW-0812">Transmembrane</keyword>
<dbReference type="STRING" id="947166.A0A1D1V032"/>
<keyword evidence="27" id="KW-0732">Signal</keyword>
<evidence type="ECO:0000259" key="28">
    <source>
        <dbReference type="PROSITE" id="PS50850"/>
    </source>
</evidence>
<keyword evidence="30" id="KW-1185">Reference proteome</keyword>
<dbReference type="OrthoDB" id="424834at2759"/>
<evidence type="ECO:0000256" key="15">
    <source>
        <dbReference type="ARBA" id="ARBA00044899"/>
    </source>
</evidence>